<dbReference type="EMBL" id="QLII01000001">
    <property type="protein sequence ID" value="RAI73580.1"/>
    <property type="molecule type" value="Genomic_DNA"/>
</dbReference>
<organism evidence="1 2">
    <name type="scientific">Spirosoma telluris</name>
    <dbReference type="NCBI Taxonomy" id="2183553"/>
    <lineage>
        <taxon>Bacteria</taxon>
        <taxon>Pseudomonadati</taxon>
        <taxon>Bacteroidota</taxon>
        <taxon>Cytophagia</taxon>
        <taxon>Cytophagales</taxon>
        <taxon>Cytophagaceae</taxon>
        <taxon>Spirosoma</taxon>
    </lineage>
</organism>
<dbReference type="Proteomes" id="UP000249016">
    <property type="component" value="Unassembled WGS sequence"/>
</dbReference>
<gene>
    <name evidence="1" type="ORF">HMF3257_02545</name>
</gene>
<dbReference type="InterPro" id="IPR008969">
    <property type="entry name" value="CarboxyPept-like_regulatory"/>
</dbReference>
<reference evidence="1 2" key="1">
    <citation type="submission" date="2018-06" db="EMBL/GenBank/DDBJ databases">
        <title>Spirosoma sp. HMF3257 Genome sequencing and assembly.</title>
        <authorList>
            <person name="Kang H."/>
            <person name="Cha I."/>
            <person name="Kim H."/>
            <person name="Kang J."/>
            <person name="Joh K."/>
        </authorList>
    </citation>
    <scope>NUCLEOTIDE SEQUENCE [LARGE SCALE GENOMIC DNA]</scope>
    <source>
        <strain evidence="1 2">HMF3257</strain>
    </source>
</reference>
<dbReference type="Gene3D" id="2.60.40.1120">
    <property type="entry name" value="Carboxypeptidase-like, regulatory domain"/>
    <property type="match status" value="1"/>
</dbReference>
<dbReference type="Gene3D" id="3.55.50.30">
    <property type="match status" value="1"/>
</dbReference>
<proteinExistence type="predicted"/>
<sequence length="297" mass="32774">MKKTLRIKKKLIHLMKLSLLHISIAILFAGVSLAREVTAQELLDRKINIRITNQDIISVLASIEKQADVKFTYRPKLVIASQRMTFTVVNESLGQVLDRLLHPLQIKYKVIKNQIVLSPLTTQADEVRIQYEPDSQTESLADVAISGTVTDDKGDALPGVTVVVKGTARGTTTDAQGTYRISVTDVNSVLLFSFVGYNTKEVSIGNRTEINVQLEASNNQLTEVVVTGYTSQQKKDIIGAVSVVKASDLNATPSANLVAQLQVGQRVLRLVVPAILVVRHPFEFEDLLPMETTIHFM</sequence>
<evidence type="ECO:0000313" key="1">
    <source>
        <dbReference type="EMBL" id="RAI73580.1"/>
    </source>
</evidence>
<dbReference type="RefSeq" id="WP_111340459.1">
    <property type="nucleotide sequence ID" value="NZ_QLII01000001.1"/>
</dbReference>
<evidence type="ECO:0000313" key="2">
    <source>
        <dbReference type="Proteomes" id="UP000249016"/>
    </source>
</evidence>
<dbReference type="SUPFAM" id="SSF49464">
    <property type="entry name" value="Carboxypeptidase regulatory domain-like"/>
    <property type="match status" value="1"/>
</dbReference>
<evidence type="ECO:0008006" key="3">
    <source>
        <dbReference type="Google" id="ProtNLM"/>
    </source>
</evidence>
<comment type="caution">
    <text evidence="1">The sequence shown here is derived from an EMBL/GenBank/DDBJ whole genome shotgun (WGS) entry which is preliminary data.</text>
</comment>
<dbReference type="AlphaFoldDB" id="A0A327NE58"/>
<dbReference type="OrthoDB" id="9805121at2"/>
<dbReference type="Pfam" id="PF13715">
    <property type="entry name" value="CarbopepD_reg_2"/>
    <property type="match status" value="1"/>
</dbReference>
<keyword evidence="2" id="KW-1185">Reference proteome</keyword>
<name>A0A327NE58_9BACT</name>
<protein>
    <recommendedName>
        <fullName evidence="3">SusC/RagA family TonB-linked outer membrane protein</fullName>
    </recommendedName>
</protein>
<accession>A0A327NE58</accession>